<evidence type="ECO:0000256" key="4">
    <source>
        <dbReference type="ARBA" id="ARBA00022989"/>
    </source>
</evidence>
<keyword evidence="4 6" id="KW-1133">Transmembrane helix</keyword>
<dbReference type="SUPFAM" id="SSF161070">
    <property type="entry name" value="SNF-like"/>
    <property type="match status" value="1"/>
</dbReference>
<dbReference type="InterPro" id="IPR037272">
    <property type="entry name" value="SNS_sf"/>
</dbReference>
<dbReference type="PROSITE" id="PS50267">
    <property type="entry name" value="NA_NEUROTRAN_SYMP_3"/>
    <property type="match status" value="1"/>
</dbReference>
<evidence type="ECO:0000256" key="3">
    <source>
        <dbReference type="ARBA" id="ARBA00022692"/>
    </source>
</evidence>
<feature type="non-terminal residue" evidence="7">
    <location>
        <position position="1"/>
    </location>
</feature>
<protein>
    <submittedName>
        <fullName evidence="7">Sodium-dependent transporter</fullName>
    </submittedName>
</protein>
<dbReference type="EMBL" id="DYZF01000236">
    <property type="protein sequence ID" value="HJE52134.1"/>
    <property type="molecule type" value="Genomic_DNA"/>
</dbReference>
<reference evidence="7" key="2">
    <citation type="submission" date="2021-09" db="EMBL/GenBank/DDBJ databases">
        <authorList>
            <person name="Gilroy R."/>
        </authorList>
    </citation>
    <scope>NUCLEOTIDE SEQUENCE</scope>
    <source>
        <strain evidence="7">ChiGjej3B3-7470</strain>
    </source>
</reference>
<evidence type="ECO:0000256" key="1">
    <source>
        <dbReference type="ARBA" id="ARBA00004141"/>
    </source>
</evidence>
<keyword evidence="5 6" id="KW-0472">Membrane</keyword>
<feature type="transmembrane region" description="Helical" evidence="6">
    <location>
        <begin position="101"/>
        <end position="122"/>
    </location>
</feature>
<evidence type="ECO:0000313" key="8">
    <source>
        <dbReference type="Proteomes" id="UP000712713"/>
    </source>
</evidence>
<feature type="transmembrane region" description="Helical" evidence="6">
    <location>
        <begin position="143"/>
        <end position="161"/>
    </location>
</feature>
<dbReference type="GO" id="GO:0016020">
    <property type="term" value="C:membrane"/>
    <property type="evidence" value="ECO:0007669"/>
    <property type="project" value="UniProtKB-SubCell"/>
</dbReference>
<dbReference type="PANTHER" id="PTHR42948:SF1">
    <property type="entry name" value="TRANSPORTER"/>
    <property type="match status" value="1"/>
</dbReference>
<proteinExistence type="predicted"/>
<dbReference type="InterPro" id="IPR000175">
    <property type="entry name" value="Na/ntran_symport"/>
</dbReference>
<accession>A0A921EQY1</accession>
<sequence length="226" mass="24393">GQPMDELAAGGIGLAFIAFPSIVSATSLGPIIGVLFFASLVFAGFTSMISIVEVCTAAIQEKLGLSRVKATLAVGLPMAAVSMLFLPTTTGLFFLDITDEFINKFGILLGAFAMVIALAWVLRKLPLLQAHLDRVSSVRFGRVWSILVGVVVPVVLGYILIREIITKIQTPYEGYPMGMLAVFGWGMAGLLIVGAILIAFTPWRRDTQTHIDEGDLDAKYEEIMQK</sequence>
<keyword evidence="2" id="KW-0813">Transport</keyword>
<feature type="transmembrane region" description="Helical" evidence="6">
    <location>
        <begin position="35"/>
        <end position="59"/>
    </location>
</feature>
<feature type="transmembrane region" description="Helical" evidence="6">
    <location>
        <begin position="181"/>
        <end position="200"/>
    </location>
</feature>
<dbReference type="Pfam" id="PF00209">
    <property type="entry name" value="SNF"/>
    <property type="match status" value="1"/>
</dbReference>
<evidence type="ECO:0000256" key="2">
    <source>
        <dbReference type="ARBA" id="ARBA00022448"/>
    </source>
</evidence>
<dbReference type="AlphaFoldDB" id="A0A921EQY1"/>
<comment type="caution">
    <text evidence="7">The sequence shown here is derived from an EMBL/GenBank/DDBJ whole genome shotgun (WGS) entry which is preliminary data.</text>
</comment>
<name>A0A921EQY1_9ACTN</name>
<dbReference type="PANTHER" id="PTHR42948">
    <property type="entry name" value="TRANSPORTER"/>
    <property type="match status" value="1"/>
</dbReference>
<organism evidence="7 8">
    <name type="scientific">Tessaracoccus flavescens</name>
    <dbReference type="NCBI Taxonomy" id="399497"/>
    <lineage>
        <taxon>Bacteria</taxon>
        <taxon>Bacillati</taxon>
        <taxon>Actinomycetota</taxon>
        <taxon>Actinomycetes</taxon>
        <taxon>Propionibacteriales</taxon>
        <taxon>Propionibacteriaceae</taxon>
        <taxon>Tessaracoccus</taxon>
    </lineage>
</organism>
<evidence type="ECO:0000313" key="7">
    <source>
        <dbReference type="EMBL" id="HJE52134.1"/>
    </source>
</evidence>
<keyword evidence="3 6" id="KW-0812">Transmembrane</keyword>
<feature type="transmembrane region" description="Helical" evidence="6">
    <location>
        <begin position="71"/>
        <end position="95"/>
    </location>
</feature>
<gene>
    <name evidence="7" type="ORF">K8V15_09225</name>
</gene>
<reference evidence="7" key="1">
    <citation type="journal article" date="2021" name="PeerJ">
        <title>Extensive microbial diversity within the chicken gut microbiome revealed by metagenomics and culture.</title>
        <authorList>
            <person name="Gilroy R."/>
            <person name="Ravi A."/>
            <person name="Getino M."/>
            <person name="Pursley I."/>
            <person name="Horton D.L."/>
            <person name="Alikhan N.F."/>
            <person name="Baker D."/>
            <person name="Gharbi K."/>
            <person name="Hall N."/>
            <person name="Watson M."/>
            <person name="Adriaenssens E.M."/>
            <person name="Foster-Nyarko E."/>
            <person name="Jarju S."/>
            <person name="Secka A."/>
            <person name="Antonio M."/>
            <person name="Oren A."/>
            <person name="Chaudhuri R.R."/>
            <person name="La Ragione R."/>
            <person name="Hildebrand F."/>
            <person name="Pallen M.J."/>
        </authorList>
    </citation>
    <scope>NUCLEOTIDE SEQUENCE</scope>
    <source>
        <strain evidence="7">ChiGjej3B3-7470</strain>
    </source>
</reference>
<evidence type="ECO:0000256" key="6">
    <source>
        <dbReference type="SAM" id="Phobius"/>
    </source>
</evidence>
<evidence type="ECO:0000256" key="5">
    <source>
        <dbReference type="ARBA" id="ARBA00023136"/>
    </source>
</evidence>
<dbReference type="Proteomes" id="UP000712713">
    <property type="component" value="Unassembled WGS sequence"/>
</dbReference>
<comment type="subcellular location">
    <subcellularLocation>
        <location evidence="1">Membrane</location>
        <topology evidence="1">Multi-pass membrane protein</topology>
    </subcellularLocation>
</comment>